<sequence length="220" mass="25574">MAYISMCASTPALRQCQINDDKWLYLENLCALLHMFDDLTTEILASKSYPTINKTIVVYNELLDSLEDFIDNTGNDAHLHTAADQAWQKLIKYYTRMDLSLVYAVASAIDPRMKYHWWSIQEWGNYEKQSQEVVQETWTTDYDSAIPQLEITPKAAKQRQWYGIKTKTDELEEYTKEAIINSDSDDAPTMYWKAQCKRWPSLRKMVQDYLAVPATSTPAE</sequence>
<gene>
    <name evidence="7" type="ORF">BG006_000781</name>
</gene>
<feature type="domain" description="HAT C-terminal dimerisation" evidence="6">
    <location>
        <begin position="170"/>
        <end position="220"/>
    </location>
</feature>
<dbReference type="GO" id="GO:0008270">
    <property type="term" value="F:zinc ion binding"/>
    <property type="evidence" value="ECO:0007669"/>
    <property type="project" value="UniProtKB-KW"/>
</dbReference>
<evidence type="ECO:0000256" key="2">
    <source>
        <dbReference type="ARBA" id="ARBA00022723"/>
    </source>
</evidence>
<evidence type="ECO:0000313" key="8">
    <source>
        <dbReference type="Proteomes" id="UP000696485"/>
    </source>
</evidence>
<keyword evidence="2" id="KW-0479">Metal-binding</keyword>
<dbReference type="AlphaFoldDB" id="A0A9P5VH28"/>
<dbReference type="GO" id="GO:0005634">
    <property type="term" value="C:nucleus"/>
    <property type="evidence" value="ECO:0007669"/>
    <property type="project" value="UniProtKB-SubCell"/>
</dbReference>
<name>A0A9P5VH28_9FUNG</name>
<dbReference type="PANTHER" id="PTHR46481:SF10">
    <property type="entry name" value="ZINC FINGER BED DOMAIN-CONTAINING PROTEIN 39"/>
    <property type="match status" value="1"/>
</dbReference>
<keyword evidence="3" id="KW-0863">Zinc-finger</keyword>
<evidence type="ECO:0000259" key="6">
    <source>
        <dbReference type="Pfam" id="PF05699"/>
    </source>
</evidence>
<reference evidence="7" key="1">
    <citation type="journal article" date="2020" name="Fungal Divers.">
        <title>Resolving the Mortierellaceae phylogeny through synthesis of multi-gene phylogenetics and phylogenomics.</title>
        <authorList>
            <person name="Vandepol N."/>
            <person name="Liber J."/>
            <person name="Desiro A."/>
            <person name="Na H."/>
            <person name="Kennedy M."/>
            <person name="Barry K."/>
            <person name="Grigoriev I.V."/>
            <person name="Miller A.N."/>
            <person name="O'Donnell K."/>
            <person name="Stajich J.E."/>
            <person name="Bonito G."/>
        </authorList>
    </citation>
    <scope>NUCLEOTIDE SEQUENCE</scope>
    <source>
        <strain evidence="7">NVP1</strain>
    </source>
</reference>
<dbReference type="Proteomes" id="UP000696485">
    <property type="component" value="Unassembled WGS sequence"/>
</dbReference>
<keyword evidence="8" id="KW-1185">Reference proteome</keyword>
<dbReference type="InterPro" id="IPR052035">
    <property type="entry name" value="ZnF_BED_domain_contain"/>
</dbReference>
<comment type="caution">
    <text evidence="7">The sequence shown here is derived from an EMBL/GenBank/DDBJ whole genome shotgun (WGS) entry which is preliminary data.</text>
</comment>
<keyword evidence="4" id="KW-0862">Zinc</keyword>
<protein>
    <recommendedName>
        <fullName evidence="6">HAT C-terminal dimerisation domain-containing protein</fullName>
    </recommendedName>
</protein>
<keyword evidence="5" id="KW-0539">Nucleus</keyword>
<organism evidence="7 8">
    <name type="scientific">Podila minutissima</name>
    <dbReference type="NCBI Taxonomy" id="64525"/>
    <lineage>
        <taxon>Eukaryota</taxon>
        <taxon>Fungi</taxon>
        <taxon>Fungi incertae sedis</taxon>
        <taxon>Mucoromycota</taxon>
        <taxon>Mortierellomycotina</taxon>
        <taxon>Mortierellomycetes</taxon>
        <taxon>Mortierellales</taxon>
        <taxon>Mortierellaceae</taxon>
        <taxon>Podila</taxon>
    </lineage>
</organism>
<dbReference type="InterPro" id="IPR012337">
    <property type="entry name" value="RNaseH-like_sf"/>
</dbReference>
<dbReference type="SUPFAM" id="SSF53098">
    <property type="entry name" value="Ribonuclease H-like"/>
    <property type="match status" value="1"/>
</dbReference>
<evidence type="ECO:0000256" key="5">
    <source>
        <dbReference type="ARBA" id="ARBA00023242"/>
    </source>
</evidence>
<evidence type="ECO:0000256" key="1">
    <source>
        <dbReference type="ARBA" id="ARBA00004123"/>
    </source>
</evidence>
<dbReference type="PANTHER" id="PTHR46481">
    <property type="entry name" value="ZINC FINGER BED DOMAIN-CONTAINING PROTEIN 4"/>
    <property type="match status" value="1"/>
</dbReference>
<evidence type="ECO:0000256" key="3">
    <source>
        <dbReference type="ARBA" id="ARBA00022771"/>
    </source>
</evidence>
<proteinExistence type="predicted"/>
<accession>A0A9P5VH28</accession>
<evidence type="ECO:0000313" key="7">
    <source>
        <dbReference type="EMBL" id="KAF9324183.1"/>
    </source>
</evidence>
<comment type="subcellular location">
    <subcellularLocation>
        <location evidence="1">Nucleus</location>
    </subcellularLocation>
</comment>
<dbReference type="InterPro" id="IPR008906">
    <property type="entry name" value="HATC_C_dom"/>
</dbReference>
<dbReference type="Pfam" id="PF05699">
    <property type="entry name" value="Dimer_Tnp_hAT"/>
    <property type="match status" value="1"/>
</dbReference>
<dbReference type="EMBL" id="JAAAUY010001135">
    <property type="protein sequence ID" value="KAF9324183.1"/>
    <property type="molecule type" value="Genomic_DNA"/>
</dbReference>
<dbReference type="GO" id="GO:0046983">
    <property type="term" value="F:protein dimerization activity"/>
    <property type="evidence" value="ECO:0007669"/>
    <property type="project" value="InterPro"/>
</dbReference>
<evidence type="ECO:0000256" key="4">
    <source>
        <dbReference type="ARBA" id="ARBA00022833"/>
    </source>
</evidence>